<gene>
    <name evidence="2" type="ORF">METZ01_LOCUS156662</name>
</gene>
<sequence>MKHILIILISILLLSSLLISCTENSPSPVIGDNLSPVIGDDHKGETLYRWGDVCCDYKWMGFGDKDFHPKYQGQVKNVKPNGLGILIEPNGSKYVGSMKDGLKNGQGTFTSLFTYKNVQGTFTSLYGSKYVGEWKNGKKDGQGTITWPDGEKYEGEWKDSEMWSGIFYDKDGNIVGKYVNAKMRKQ</sequence>
<dbReference type="SUPFAM" id="SSF82185">
    <property type="entry name" value="Histone H3 K4-specific methyltransferase SET7/9 N-terminal domain"/>
    <property type="match status" value="1"/>
</dbReference>
<evidence type="ECO:0000256" key="1">
    <source>
        <dbReference type="ARBA" id="ARBA00022737"/>
    </source>
</evidence>
<dbReference type="PANTHER" id="PTHR23084:SF263">
    <property type="entry name" value="MORN REPEAT-CONTAINING PROTEIN 1"/>
    <property type="match status" value="1"/>
</dbReference>
<dbReference type="AlphaFoldDB" id="A0A382AQQ9"/>
<dbReference type="Pfam" id="PF02493">
    <property type="entry name" value="MORN"/>
    <property type="match status" value="4"/>
</dbReference>
<reference evidence="2" key="1">
    <citation type="submission" date="2018-05" db="EMBL/GenBank/DDBJ databases">
        <authorList>
            <person name="Lanie J.A."/>
            <person name="Ng W.-L."/>
            <person name="Kazmierczak K.M."/>
            <person name="Andrzejewski T.M."/>
            <person name="Davidsen T.M."/>
            <person name="Wayne K.J."/>
            <person name="Tettelin H."/>
            <person name="Glass J.I."/>
            <person name="Rusch D."/>
            <person name="Podicherti R."/>
            <person name="Tsui H.-C.T."/>
            <person name="Winkler M.E."/>
        </authorList>
    </citation>
    <scope>NUCLEOTIDE SEQUENCE</scope>
</reference>
<keyword evidence="1" id="KW-0677">Repeat</keyword>
<dbReference type="PANTHER" id="PTHR23084">
    <property type="entry name" value="PHOSPHATIDYLINOSITOL-4-PHOSPHATE 5-KINASE RELATED"/>
    <property type="match status" value="1"/>
</dbReference>
<dbReference type="Gene3D" id="2.20.110.10">
    <property type="entry name" value="Histone H3 K4-specific methyltransferase SET7/9 N-terminal domain"/>
    <property type="match status" value="2"/>
</dbReference>
<accession>A0A382AQQ9</accession>
<evidence type="ECO:0008006" key="3">
    <source>
        <dbReference type="Google" id="ProtNLM"/>
    </source>
</evidence>
<proteinExistence type="predicted"/>
<dbReference type="SMART" id="SM00698">
    <property type="entry name" value="MORN"/>
    <property type="match status" value="3"/>
</dbReference>
<organism evidence="2">
    <name type="scientific">marine metagenome</name>
    <dbReference type="NCBI Taxonomy" id="408172"/>
    <lineage>
        <taxon>unclassified sequences</taxon>
        <taxon>metagenomes</taxon>
        <taxon>ecological metagenomes</taxon>
    </lineage>
</organism>
<dbReference type="EMBL" id="UINC01026410">
    <property type="protein sequence ID" value="SVB03808.1"/>
    <property type="molecule type" value="Genomic_DNA"/>
</dbReference>
<evidence type="ECO:0000313" key="2">
    <source>
        <dbReference type="EMBL" id="SVB03808.1"/>
    </source>
</evidence>
<dbReference type="PROSITE" id="PS51257">
    <property type="entry name" value="PROKAR_LIPOPROTEIN"/>
    <property type="match status" value="1"/>
</dbReference>
<name>A0A382AQQ9_9ZZZZ</name>
<protein>
    <recommendedName>
        <fullName evidence="3">MORN repeat-containing protein</fullName>
    </recommendedName>
</protein>
<dbReference type="InterPro" id="IPR003409">
    <property type="entry name" value="MORN"/>
</dbReference>